<dbReference type="InterPro" id="IPR057774">
    <property type="entry name" value="D8C_UMOD/GP2/OIT3-like"/>
</dbReference>
<evidence type="ECO:0000259" key="4">
    <source>
        <dbReference type="PROSITE" id="PS51034"/>
    </source>
</evidence>
<dbReference type="PROSITE" id="PS51034">
    <property type="entry name" value="ZP_2"/>
    <property type="match status" value="1"/>
</dbReference>
<dbReference type="PANTHER" id="PTHR14002">
    <property type="entry name" value="ENDOGLIN/TGF-BETA RECEPTOR TYPE III"/>
    <property type="match status" value="1"/>
</dbReference>
<dbReference type="SUPFAM" id="SSF57196">
    <property type="entry name" value="EGF/Laminin"/>
    <property type="match status" value="1"/>
</dbReference>
<sequence>PQVSPQVSGLLCTADTTSCESCHPLARCHTSLHDNSVEIVGVSCHCEGGMVGDGFTCYNKTTCDDGCCSQGYRWSPLQGCVDIDECLLPRLPCGPGQLCENTGGSFTCLVATPDPQSQTATRTKPRSVKFACGGTQCPFGQDCLQVNGTSQCIDPCQHYSPLQDDWRATDFRVDPESVACDSRTDWQGWYRLFIGNNSVQMPERCIESHMCGTDAPLWLQSPHPLDSEGIVRANVCGSWEGDCCQFQSNLIHVKACPRNYYVYKFVSPTLCRLAYCTLIPTMPFSCVLLCVSDELGGFPEPELDCGQDHLRLMVQKRLLEERGLNASSAHLIDPRCQQQVDHQEAMWYLVERRKSVCGNVVKVTFIGYPACLPYLTLLLYIISDILSAHKVIDANMLALLALSLRGAVGVVRSGDPTRALMTLYMRPDFNEPFPAGAVSLPLGSALHVGVSMENYDNNDFVLLLENCYVTNSPGADDPVRTSLIQDRCPVDRHHVTVVESGLSQRARFSALLFLYQGTYEDVYLHCRISLCDRDSATCSPNCSRRRSRSAASPNQLPVSVGPISCEYFL</sequence>
<dbReference type="Gene3D" id="2.60.40.3210">
    <property type="entry name" value="Zona pellucida, ZP-N domain"/>
    <property type="match status" value="1"/>
</dbReference>
<dbReference type="GeneTree" id="ENSGT00940000156038"/>
<evidence type="ECO:0000313" key="5">
    <source>
        <dbReference type="Ensembl" id="ENSDLAP00005080052.1"/>
    </source>
</evidence>
<dbReference type="Ensembl" id="ENSDLAT00005082988.1">
    <property type="protein sequence ID" value="ENSDLAP00005080052.1"/>
    <property type="gene ID" value="ENSDLAG00005029089.1"/>
</dbReference>
<reference evidence="5" key="2">
    <citation type="submission" date="2025-09" db="UniProtKB">
        <authorList>
            <consortium name="Ensembl"/>
        </authorList>
    </citation>
    <scope>IDENTIFICATION</scope>
</reference>
<dbReference type="PROSITE" id="PS01187">
    <property type="entry name" value="EGF_CA"/>
    <property type="match status" value="1"/>
</dbReference>
<dbReference type="GO" id="GO:0005509">
    <property type="term" value="F:calcium ion binding"/>
    <property type="evidence" value="ECO:0007669"/>
    <property type="project" value="InterPro"/>
</dbReference>
<accession>A0A8P4GGB3</accession>
<dbReference type="InterPro" id="IPR001507">
    <property type="entry name" value="ZP_dom"/>
</dbReference>
<dbReference type="Gene3D" id="2.10.25.10">
    <property type="entry name" value="Laminin"/>
    <property type="match status" value="1"/>
</dbReference>
<protein>
    <recommendedName>
        <fullName evidence="4">ZP domain-containing protein</fullName>
    </recommendedName>
</protein>
<dbReference type="InterPro" id="IPR055355">
    <property type="entry name" value="ZP-C"/>
</dbReference>
<dbReference type="AlphaFoldDB" id="A0A8P4GGB3"/>
<dbReference type="CDD" id="cd00054">
    <property type="entry name" value="EGF_CA"/>
    <property type="match status" value="1"/>
</dbReference>
<dbReference type="SMART" id="SM00241">
    <property type="entry name" value="ZP"/>
    <property type="match status" value="1"/>
</dbReference>
<evidence type="ECO:0000256" key="1">
    <source>
        <dbReference type="ARBA" id="ARBA00022536"/>
    </source>
</evidence>
<name>A0A8P4GGB3_DICLA</name>
<dbReference type="Gene3D" id="2.60.40.4100">
    <property type="entry name" value="Zona pellucida, ZP-C domain"/>
    <property type="match status" value="1"/>
</dbReference>
<keyword evidence="1" id="KW-0245">EGF-like domain</keyword>
<dbReference type="InterPro" id="IPR018097">
    <property type="entry name" value="EGF_Ca-bd_CS"/>
</dbReference>
<reference evidence="5" key="1">
    <citation type="submission" date="2025-08" db="UniProtKB">
        <authorList>
            <consortium name="Ensembl"/>
        </authorList>
    </citation>
    <scope>IDENTIFICATION</scope>
</reference>
<evidence type="ECO:0000256" key="3">
    <source>
        <dbReference type="ARBA" id="ARBA00023157"/>
    </source>
</evidence>
<keyword evidence="2" id="KW-0732">Signal</keyword>
<dbReference type="Pfam" id="PF00100">
    <property type="entry name" value="Zona_pellucida"/>
    <property type="match status" value="1"/>
</dbReference>
<dbReference type="Pfam" id="PF23283">
    <property type="entry name" value="D8C_UMOD"/>
    <property type="match status" value="1"/>
</dbReference>
<keyword evidence="6" id="KW-1185">Reference proteome</keyword>
<dbReference type="InterPro" id="IPR042235">
    <property type="entry name" value="ZP-C_dom"/>
</dbReference>
<keyword evidence="3" id="KW-1015">Disulfide bond</keyword>
<evidence type="ECO:0000313" key="6">
    <source>
        <dbReference type="Proteomes" id="UP000694389"/>
    </source>
</evidence>
<dbReference type="PANTHER" id="PTHR14002:SF54">
    <property type="entry name" value="ZONA PELLUCIDA SPERM-BINDING PROTEIN 2"/>
    <property type="match status" value="1"/>
</dbReference>
<dbReference type="Proteomes" id="UP000694389">
    <property type="component" value="Unassembled WGS sequence"/>
</dbReference>
<evidence type="ECO:0000256" key="2">
    <source>
        <dbReference type="ARBA" id="ARBA00022729"/>
    </source>
</evidence>
<feature type="domain" description="ZP" evidence="4">
    <location>
        <begin position="304"/>
        <end position="549"/>
    </location>
</feature>
<dbReference type="GO" id="GO:0032502">
    <property type="term" value="P:developmental process"/>
    <property type="evidence" value="ECO:0007669"/>
    <property type="project" value="UniProtKB-ARBA"/>
</dbReference>
<organism evidence="5 6">
    <name type="scientific">Dicentrarchus labrax</name>
    <name type="common">European seabass</name>
    <name type="synonym">Morone labrax</name>
    <dbReference type="NCBI Taxonomy" id="13489"/>
    <lineage>
        <taxon>Eukaryota</taxon>
        <taxon>Metazoa</taxon>
        <taxon>Chordata</taxon>
        <taxon>Craniata</taxon>
        <taxon>Vertebrata</taxon>
        <taxon>Euteleostomi</taxon>
        <taxon>Actinopterygii</taxon>
        <taxon>Neopterygii</taxon>
        <taxon>Teleostei</taxon>
        <taxon>Neoteleostei</taxon>
        <taxon>Acanthomorphata</taxon>
        <taxon>Eupercaria</taxon>
        <taxon>Moronidae</taxon>
        <taxon>Dicentrarchus</taxon>
    </lineage>
</organism>
<proteinExistence type="predicted"/>